<reference evidence="16" key="1">
    <citation type="submission" date="2016-05" db="EMBL/GenBank/DDBJ databases">
        <title>Draft genome of Corynebacterium afermentans subsp. afermentans LCDC 88199T.</title>
        <authorList>
            <person name="Bernier A.-M."/>
            <person name="Bernard K."/>
        </authorList>
    </citation>
    <scope>NUCLEOTIDE SEQUENCE [LARGE SCALE GENOMIC DNA]</scope>
    <source>
        <strain evidence="16">NML130454</strain>
    </source>
</reference>
<keyword evidence="10 13" id="KW-0472">Membrane</keyword>
<feature type="transmembrane region" description="Helical" evidence="14">
    <location>
        <begin position="7"/>
        <end position="23"/>
    </location>
</feature>
<evidence type="ECO:0000256" key="8">
    <source>
        <dbReference type="ARBA" id="ARBA00022841"/>
    </source>
</evidence>
<dbReference type="AlphaFoldDB" id="A0A1B6VXR6"/>
<evidence type="ECO:0000256" key="13">
    <source>
        <dbReference type="PIRNR" id="PIRNR016636"/>
    </source>
</evidence>
<gene>
    <name evidence="15" type="ORF">A7Q00_08600</name>
</gene>
<dbReference type="InterPro" id="IPR004299">
    <property type="entry name" value="MBOAT_fam"/>
</dbReference>
<dbReference type="InterPro" id="IPR028362">
    <property type="entry name" value="AlgI"/>
</dbReference>
<accession>A0A1B6VXR6</accession>
<dbReference type="PANTHER" id="PTHR13285">
    <property type="entry name" value="ACYLTRANSFERASE"/>
    <property type="match status" value="1"/>
</dbReference>
<organism evidence="15 16">
    <name type="scientific">Eikenella halliae</name>
    <dbReference type="NCBI Taxonomy" id="1795832"/>
    <lineage>
        <taxon>Bacteria</taxon>
        <taxon>Pseudomonadati</taxon>
        <taxon>Pseudomonadota</taxon>
        <taxon>Betaproteobacteria</taxon>
        <taxon>Neisseriales</taxon>
        <taxon>Neisseriaceae</taxon>
        <taxon>Eikenella</taxon>
    </lineage>
</organism>
<dbReference type="RefSeq" id="WP_064090137.1">
    <property type="nucleotide sequence ID" value="NZ_LXSQ01000020.1"/>
</dbReference>
<dbReference type="GO" id="GO:0016746">
    <property type="term" value="F:acyltransferase activity"/>
    <property type="evidence" value="ECO:0007669"/>
    <property type="project" value="UniProtKB-KW"/>
</dbReference>
<dbReference type="GO" id="GO:0042121">
    <property type="term" value="P:alginic acid biosynthetic process"/>
    <property type="evidence" value="ECO:0007669"/>
    <property type="project" value="UniProtKB-KW"/>
</dbReference>
<dbReference type="PIRSF" id="PIRSF016636">
    <property type="entry name" value="AlgI_DltB"/>
    <property type="match status" value="1"/>
</dbReference>
<feature type="transmembrane region" description="Helical" evidence="14">
    <location>
        <begin position="43"/>
        <end position="66"/>
    </location>
</feature>
<name>A0A1B6VXR6_9NEIS</name>
<keyword evidence="11 13" id="KW-0012">Acyltransferase</keyword>
<dbReference type="STRING" id="1795832.A7Q00_08600"/>
<evidence type="ECO:0000256" key="4">
    <source>
        <dbReference type="ARBA" id="ARBA00016084"/>
    </source>
</evidence>
<keyword evidence="8" id="KW-0016">Alginate biosynthesis</keyword>
<feature type="transmembrane region" description="Helical" evidence="14">
    <location>
        <begin position="418"/>
        <end position="438"/>
    </location>
</feature>
<dbReference type="Pfam" id="PF03062">
    <property type="entry name" value="MBOAT"/>
    <property type="match status" value="1"/>
</dbReference>
<dbReference type="InterPro" id="IPR051085">
    <property type="entry name" value="MB_O-acyltransferase"/>
</dbReference>
<dbReference type="OrthoDB" id="139172at2"/>
<evidence type="ECO:0000256" key="2">
    <source>
        <dbReference type="ARBA" id="ARBA00005182"/>
    </source>
</evidence>
<dbReference type="Proteomes" id="UP000077726">
    <property type="component" value="Unassembled WGS sequence"/>
</dbReference>
<evidence type="ECO:0000256" key="7">
    <source>
        <dbReference type="ARBA" id="ARBA00022692"/>
    </source>
</evidence>
<comment type="subcellular location">
    <subcellularLocation>
        <location evidence="1">Cell membrane</location>
        <topology evidence="1">Multi-pass membrane protein</topology>
    </subcellularLocation>
</comment>
<evidence type="ECO:0000256" key="5">
    <source>
        <dbReference type="ARBA" id="ARBA00022475"/>
    </source>
</evidence>
<evidence type="ECO:0000256" key="10">
    <source>
        <dbReference type="ARBA" id="ARBA00023136"/>
    </source>
</evidence>
<evidence type="ECO:0000256" key="11">
    <source>
        <dbReference type="ARBA" id="ARBA00023315"/>
    </source>
</evidence>
<keyword evidence="16" id="KW-1185">Reference proteome</keyword>
<evidence type="ECO:0000256" key="12">
    <source>
        <dbReference type="ARBA" id="ARBA00031030"/>
    </source>
</evidence>
<evidence type="ECO:0000256" key="1">
    <source>
        <dbReference type="ARBA" id="ARBA00004651"/>
    </source>
</evidence>
<evidence type="ECO:0000313" key="16">
    <source>
        <dbReference type="Proteomes" id="UP000077726"/>
    </source>
</evidence>
<sequence length="480" mass="53653">MPLLSIEFAAFFLCFFPVYWLLAKHPRWQNWLLLFAGLGWLWHLHWGFAVAVLAFSLGVTLIAAGLSQGKAQAARRRWLAAGVLLAVLNLSFFKYVDFFLPLLQRGGQDQDTALGILMPLGISYYTFQGVAYLVSVYRNEDVRLKWRELLLYFSFFPTITSGPIARAGQLKSIYGTDGGMAVQIRSEQPRAIIRPALAIGLIVLGICKKWWLAGTLGGNWVDPVFENPLQYDAITVLTAMYGYTVQLFMDFSGYTDLVVGMAMLLGFQLPQNFAMPLRAFNLRDFWDRWHITLSTWIRDYIYIPLGGSRKGWWRTQVNLMIAMLLSGIWHGHGWNFLLWGALHGVVLVGLNIGDKILGGREKLSGSSRLGKLVAVLFTVNFVCLSFVVFRTESLSDAGLMFRSLLGGGGSGVPELETLLVLGAMVLALAAYGFLAKLFDRAVALLERLPMWTWPLPMGAAMWLLMVFAPSGIPGFMYANF</sequence>
<feature type="transmembrane region" description="Helical" evidence="14">
    <location>
        <begin position="78"/>
        <end position="96"/>
    </location>
</feature>
<feature type="transmembrane region" description="Helical" evidence="14">
    <location>
        <begin position="116"/>
        <end position="137"/>
    </location>
</feature>
<dbReference type="PIRSF" id="PIRSF500217">
    <property type="entry name" value="AlgI"/>
    <property type="match status" value="1"/>
</dbReference>
<feature type="transmembrane region" description="Helical" evidence="14">
    <location>
        <begin position="192"/>
        <end position="211"/>
    </location>
</feature>
<keyword evidence="6 13" id="KW-0808">Transferase</keyword>
<evidence type="ECO:0000256" key="9">
    <source>
        <dbReference type="ARBA" id="ARBA00022989"/>
    </source>
</evidence>
<dbReference type="EMBL" id="LXSQ01000020">
    <property type="protein sequence ID" value="OAM41598.1"/>
    <property type="molecule type" value="Genomic_DNA"/>
</dbReference>
<comment type="pathway">
    <text evidence="2">Glycan biosynthesis; alginate biosynthesis.</text>
</comment>
<keyword evidence="9 14" id="KW-1133">Transmembrane helix</keyword>
<keyword evidence="5 13" id="KW-1003">Cell membrane</keyword>
<evidence type="ECO:0000256" key="6">
    <source>
        <dbReference type="ARBA" id="ARBA00022679"/>
    </source>
</evidence>
<keyword evidence="7 14" id="KW-0812">Transmembrane</keyword>
<comment type="similarity">
    <text evidence="3 13">Belongs to the membrane-bound acyltransferase family.</text>
</comment>
<protein>
    <recommendedName>
        <fullName evidence="4">Probable alginate O-acetylase AlgI</fullName>
    </recommendedName>
    <alternativeName>
        <fullName evidence="12">Alginate biosynthesis protein AlgI</fullName>
    </alternativeName>
</protein>
<comment type="caution">
    <text evidence="15">The sequence shown here is derived from an EMBL/GenBank/DDBJ whole genome shotgun (WGS) entry which is preliminary data.</text>
</comment>
<evidence type="ECO:0000313" key="15">
    <source>
        <dbReference type="EMBL" id="OAM41598.1"/>
    </source>
</evidence>
<feature type="transmembrane region" description="Helical" evidence="14">
    <location>
        <begin position="251"/>
        <end position="269"/>
    </location>
</feature>
<evidence type="ECO:0000256" key="14">
    <source>
        <dbReference type="SAM" id="Phobius"/>
    </source>
</evidence>
<dbReference type="PANTHER" id="PTHR13285:SF23">
    <property type="entry name" value="TEICHOIC ACID D-ALANYLTRANSFERASE"/>
    <property type="match status" value="1"/>
</dbReference>
<evidence type="ECO:0000256" key="3">
    <source>
        <dbReference type="ARBA" id="ARBA00010323"/>
    </source>
</evidence>
<dbReference type="GO" id="GO:0005886">
    <property type="term" value="C:plasma membrane"/>
    <property type="evidence" value="ECO:0007669"/>
    <property type="project" value="UniProtKB-SubCell"/>
</dbReference>
<dbReference type="InterPro" id="IPR024194">
    <property type="entry name" value="Ac/AlaTfrase_AlgI/DltB"/>
</dbReference>
<feature type="transmembrane region" description="Helical" evidence="14">
    <location>
        <begin position="369"/>
        <end position="389"/>
    </location>
</feature>
<feature type="transmembrane region" description="Helical" evidence="14">
    <location>
        <begin position="336"/>
        <end position="357"/>
    </location>
</feature>
<proteinExistence type="inferred from homology"/>
<feature type="transmembrane region" description="Helical" evidence="14">
    <location>
        <begin position="459"/>
        <end position="478"/>
    </location>
</feature>